<proteinExistence type="predicted"/>
<protein>
    <submittedName>
        <fullName evidence="1">Uncharacterized protein</fullName>
    </submittedName>
</protein>
<reference evidence="2" key="1">
    <citation type="journal article" date="2017" name="Plant J.">
        <title>The pomegranate (Punica granatum L.) genome and the genomics of punicalagin biosynthesis.</title>
        <authorList>
            <person name="Qin G."/>
            <person name="Xu C."/>
            <person name="Ming R."/>
            <person name="Tang H."/>
            <person name="Guyot R."/>
            <person name="Kramer E.M."/>
            <person name="Hu Y."/>
            <person name="Yi X."/>
            <person name="Qi Y."/>
            <person name="Xu X."/>
            <person name="Gao Z."/>
            <person name="Pan H."/>
            <person name="Jian J."/>
            <person name="Tian Y."/>
            <person name="Yue Z."/>
            <person name="Xu Y."/>
        </authorList>
    </citation>
    <scope>NUCLEOTIDE SEQUENCE [LARGE SCALE GENOMIC DNA]</scope>
    <source>
        <strain evidence="2">cv. Dabenzi</strain>
    </source>
</reference>
<gene>
    <name evidence="1" type="ORF">CDL15_Pgr004015</name>
</gene>
<dbReference type="Proteomes" id="UP000197138">
    <property type="component" value="Unassembled WGS sequence"/>
</dbReference>
<organism evidence="1 2">
    <name type="scientific">Punica granatum</name>
    <name type="common">Pomegranate</name>
    <dbReference type="NCBI Taxonomy" id="22663"/>
    <lineage>
        <taxon>Eukaryota</taxon>
        <taxon>Viridiplantae</taxon>
        <taxon>Streptophyta</taxon>
        <taxon>Embryophyta</taxon>
        <taxon>Tracheophyta</taxon>
        <taxon>Spermatophyta</taxon>
        <taxon>Magnoliopsida</taxon>
        <taxon>eudicotyledons</taxon>
        <taxon>Gunneridae</taxon>
        <taxon>Pentapetalae</taxon>
        <taxon>rosids</taxon>
        <taxon>malvids</taxon>
        <taxon>Myrtales</taxon>
        <taxon>Lythraceae</taxon>
        <taxon>Punica</taxon>
    </lineage>
</organism>
<evidence type="ECO:0000313" key="1">
    <source>
        <dbReference type="EMBL" id="OWM83586.1"/>
    </source>
</evidence>
<name>A0A218XFU0_PUNGR</name>
<evidence type="ECO:0000313" key="2">
    <source>
        <dbReference type="Proteomes" id="UP000197138"/>
    </source>
</evidence>
<dbReference type="EMBL" id="MTKT01001810">
    <property type="protein sequence ID" value="OWM83586.1"/>
    <property type="molecule type" value="Genomic_DNA"/>
</dbReference>
<sequence length="166" mass="17231">MTRSSRIFGQYKSNAETFLCNYAQKGSGNFEMTAGGMLWFLPWETSSRLGVSSWSPEGYWGRQLLSAFCCWAGSVEANIGLDLCLGEVAPDICFVLGEAGAAGLLLGSCRSLCLVLNALGCCPTGGGMGGRTKSSLICDLASRSRGAGVRAALLGARGGQAPLSEG</sequence>
<accession>A0A218XFU0</accession>
<dbReference type="AlphaFoldDB" id="A0A218XFU0"/>
<comment type="caution">
    <text evidence="1">The sequence shown here is derived from an EMBL/GenBank/DDBJ whole genome shotgun (WGS) entry which is preliminary data.</text>
</comment>